<comment type="caution">
    <text evidence="2">The sequence shown here is derived from an EMBL/GenBank/DDBJ whole genome shotgun (WGS) entry which is preliminary data.</text>
</comment>
<name>A0A100IM91_ASPNG</name>
<gene>
    <name evidence="2" type="ORF">ABL_06455</name>
</gene>
<dbReference type="Proteomes" id="UP000068243">
    <property type="component" value="Unassembled WGS sequence"/>
</dbReference>
<dbReference type="AlphaFoldDB" id="A0A100IM91"/>
<sequence>MRRHKHTVSPPPALVDPIGEDPGGSGYGLRPLRPVAEQRASSVPLDWSLFSPSAPPPLPSPFVVGCMGKMAVANVTAEIGITDVVDPGAEGCRPDQTS</sequence>
<protein>
    <submittedName>
        <fullName evidence="2">Uncharacterized protein</fullName>
    </submittedName>
</protein>
<dbReference type="OrthoDB" id="10334921at2759"/>
<proteinExistence type="predicted"/>
<evidence type="ECO:0000256" key="1">
    <source>
        <dbReference type="SAM" id="MobiDB-lite"/>
    </source>
</evidence>
<evidence type="ECO:0000313" key="3">
    <source>
        <dbReference type="Proteomes" id="UP000068243"/>
    </source>
</evidence>
<dbReference type="EMBL" id="BCMY01000010">
    <property type="protein sequence ID" value="GAQ43794.1"/>
    <property type="molecule type" value="Genomic_DNA"/>
</dbReference>
<evidence type="ECO:0000313" key="2">
    <source>
        <dbReference type="EMBL" id="GAQ43794.1"/>
    </source>
</evidence>
<feature type="region of interest" description="Disordered" evidence="1">
    <location>
        <begin position="1"/>
        <end position="31"/>
    </location>
</feature>
<reference evidence="3" key="1">
    <citation type="journal article" date="2016" name="Genome Announc.">
        <title>Draft genome sequence of Aspergillus niger strain An76.</title>
        <authorList>
            <person name="Gong W."/>
            <person name="Cheng Z."/>
            <person name="Zhang H."/>
            <person name="Liu L."/>
            <person name="Gao P."/>
            <person name="Wang L."/>
        </authorList>
    </citation>
    <scope>NUCLEOTIDE SEQUENCE [LARGE SCALE GENOMIC DNA]</scope>
    <source>
        <strain evidence="3">An76</strain>
    </source>
</reference>
<accession>A0A100IM91</accession>
<organism evidence="2 3">
    <name type="scientific">Aspergillus niger</name>
    <dbReference type="NCBI Taxonomy" id="5061"/>
    <lineage>
        <taxon>Eukaryota</taxon>
        <taxon>Fungi</taxon>
        <taxon>Dikarya</taxon>
        <taxon>Ascomycota</taxon>
        <taxon>Pezizomycotina</taxon>
        <taxon>Eurotiomycetes</taxon>
        <taxon>Eurotiomycetidae</taxon>
        <taxon>Eurotiales</taxon>
        <taxon>Aspergillaceae</taxon>
        <taxon>Aspergillus</taxon>
        <taxon>Aspergillus subgen. Circumdati</taxon>
    </lineage>
</organism>